<feature type="chain" id="PRO_5012500095" evidence="2">
    <location>
        <begin position="21"/>
        <end position="322"/>
    </location>
</feature>
<dbReference type="Gene3D" id="3.40.190.10">
    <property type="entry name" value="Periplasmic binding protein-like II"/>
    <property type="match status" value="1"/>
</dbReference>
<evidence type="ECO:0000313" key="4">
    <source>
        <dbReference type="Proteomes" id="UP000184226"/>
    </source>
</evidence>
<gene>
    <name evidence="3" type="ORF">SAMN04488135_104409</name>
</gene>
<dbReference type="EMBL" id="FQXE01000004">
    <property type="protein sequence ID" value="SHH75390.1"/>
    <property type="molecule type" value="Genomic_DNA"/>
</dbReference>
<evidence type="ECO:0000256" key="2">
    <source>
        <dbReference type="SAM" id="SignalP"/>
    </source>
</evidence>
<dbReference type="PANTHER" id="PTHR42928:SF5">
    <property type="entry name" value="BLR1237 PROTEIN"/>
    <property type="match status" value="1"/>
</dbReference>
<dbReference type="Proteomes" id="UP000184226">
    <property type="component" value="Unassembled WGS sequence"/>
</dbReference>
<dbReference type="InterPro" id="IPR042100">
    <property type="entry name" value="Bug_dom1"/>
</dbReference>
<keyword evidence="3" id="KW-0675">Receptor</keyword>
<keyword evidence="2" id="KW-0732">Signal</keyword>
<keyword evidence="4" id="KW-1185">Reference proteome</keyword>
<dbReference type="Gene3D" id="3.40.190.150">
    <property type="entry name" value="Bordetella uptake gene, domain 1"/>
    <property type="match status" value="1"/>
</dbReference>
<evidence type="ECO:0000313" key="3">
    <source>
        <dbReference type="EMBL" id="SHH75390.1"/>
    </source>
</evidence>
<dbReference type="SUPFAM" id="SSF53850">
    <property type="entry name" value="Periplasmic binding protein-like II"/>
    <property type="match status" value="1"/>
</dbReference>
<name>A0A1M5VJM3_9BURK</name>
<dbReference type="AlphaFoldDB" id="A0A1M5VJM3"/>
<accession>A0A1M5VJM3</accession>
<proteinExistence type="inferred from homology"/>
<protein>
    <submittedName>
        <fullName evidence="3">Tripartite-type tricarboxylate transporter, receptor component TctC</fullName>
    </submittedName>
</protein>
<dbReference type="InterPro" id="IPR005064">
    <property type="entry name" value="BUG"/>
</dbReference>
<dbReference type="Pfam" id="PF03401">
    <property type="entry name" value="TctC"/>
    <property type="match status" value="1"/>
</dbReference>
<evidence type="ECO:0000256" key="1">
    <source>
        <dbReference type="ARBA" id="ARBA00006987"/>
    </source>
</evidence>
<dbReference type="PANTHER" id="PTHR42928">
    <property type="entry name" value="TRICARBOXYLATE-BINDING PROTEIN"/>
    <property type="match status" value="1"/>
</dbReference>
<reference evidence="3 4" key="1">
    <citation type="submission" date="2016-11" db="EMBL/GenBank/DDBJ databases">
        <authorList>
            <person name="Jaros S."/>
            <person name="Januszkiewicz K."/>
            <person name="Wedrychowicz H."/>
        </authorList>
    </citation>
    <scope>NUCLEOTIDE SEQUENCE [LARGE SCALE GENOMIC DNA]</scope>
    <source>
        <strain evidence="3 4">CGMCC 1.10190</strain>
    </source>
</reference>
<organism evidence="3 4">
    <name type="scientific">Pollutimonas bauzanensis</name>
    <dbReference type="NCBI Taxonomy" id="658167"/>
    <lineage>
        <taxon>Bacteria</taxon>
        <taxon>Pseudomonadati</taxon>
        <taxon>Pseudomonadota</taxon>
        <taxon>Betaproteobacteria</taxon>
        <taxon>Burkholderiales</taxon>
        <taxon>Alcaligenaceae</taxon>
        <taxon>Pollutimonas</taxon>
    </lineage>
</organism>
<dbReference type="CDD" id="cd13578">
    <property type="entry name" value="PBP2_Bug27"/>
    <property type="match status" value="1"/>
</dbReference>
<feature type="signal peptide" evidence="2">
    <location>
        <begin position="1"/>
        <end position="20"/>
    </location>
</feature>
<sequence>MKTFSSLLLGFLIIASPAAAQTQGFPSQPLRMVVGFGPGGGNDILARILSRELGNILGQPVVVENRPGAGGIIGADNVAKAQPNGYSLYLGSTGTNTIAPALYAKMPFDPRKDLAPVAVIARAGNLVMVNNDLPVKNIGELIALAKKKPGTLNFGSSGNGSTVHLAGALFAEQAGIDIVHVPYKGDAQALSDLIAGQVQIGFSGTPPGLPFAKSGQARVLAVTTPNRSAALPDVPTVAEAGLPEYSFSTWYGLFATGGTDPAVIGKLSAAVKKAMDSQDVRTQIQAQGVEPSFNTPQAFAAEMDQELVKWKKVVKASGITIN</sequence>
<dbReference type="RefSeq" id="WP_073103055.1">
    <property type="nucleotide sequence ID" value="NZ_FQXE01000004.1"/>
</dbReference>
<comment type="similarity">
    <text evidence="1">Belongs to the UPF0065 (bug) family.</text>
</comment>
<dbReference type="OrthoDB" id="8678477at2"/>
<dbReference type="PIRSF" id="PIRSF017082">
    <property type="entry name" value="YflP"/>
    <property type="match status" value="1"/>
</dbReference>
<dbReference type="STRING" id="658167.SAMN04488135_104409"/>